<keyword evidence="2" id="KW-1185">Reference proteome</keyword>
<gene>
    <name evidence="1" type="ORF">BC938DRAFT_481796</name>
</gene>
<evidence type="ECO:0000313" key="2">
    <source>
        <dbReference type="Proteomes" id="UP000274822"/>
    </source>
</evidence>
<sequence>MYFRFHAVLAFQYCACKWRAGACWGAQEGIEAIGTFSELDAATAANLCGGHDAHGRVTRFGVPDIHRIQGNNILGGCAEGYVLRGRVGK</sequence>
<proteinExistence type="predicted"/>
<protein>
    <submittedName>
        <fullName evidence="1">Uncharacterized protein</fullName>
    </submittedName>
</protein>
<dbReference type="EMBL" id="RBNJ01006533">
    <property type="protein sequence ID" value="RUS28513.1"/>
    <property type="molecule type" value="Genomic_DNA"/>
</dbReference>
<reference evidence="1 2" key="1">
    <citation type="journal article" date="2018" name="New Phytol.">
        <title>Phylogenomics of Endogonaceae and evolution of mycorrhizas within Mucoromycota.</title>
        <authorList>
            <person name="Chang Y."/>
            <person name="Desiro A."/>
            <person name="Na H."/>
            <person name="Sandor L."/>
            <person name="Lipzen A."/>
            <person name="Clum A."/>
            <person name="Barry K."/>
            <person name="Grigoriev I.V."/>
            <person name="Martin F.M."/>
            <person name="Stajich J.E."/>
            <person name="Smith M.E."/>
            <person name="Bonito G."/>
            <person name="Spatafora J.W."/>
        </authorList>
    </citation>
    <scope>NUCLEOTIDE SEQUENCE [LARGE SCALE GENOMIC DNA]</scope>
    <source>
        <strain evidence="1 2">AD002</strain>
    </source>
</reference>
<evidence type="ECO:0000313" key="1">
    <source>
        <dbReference type="EMBL" id="RUS28513.1"/>
    </source>
</evidence>
<accession>A0A433QFF6</accession>
<dbReference type="AlphaFoldDB" id="A0A433QFF6"/>
<organism evidence="1 2">
    <name type="scientific">Jimgerdemannia flammicorona</name>
    <dbReference type="NCBI Taxonomy" id="994334"/>
    <lineage>
        <taxon>Eukaryota</taxon>
        <taxon>Fungi</taxon>
        <taxon>Fungi incertae sedis</taxon>
        <taxon>Mucoromycota</taxon>
        <taxon>Mucoromycotina</taxon>
        <taxon>Endogonomycetes</taxon>
        <taxon>Endogonales</taxon>
        <taxon>Endogonaceae</taxon>
        <taxon>Jimgerdemannia</taxon>
    </lineage>
</organism>
<name>A0A433QFF6_9FUNG</name>
<dbReference type="Proteomes" id="UP000274822">
    <property type="component" value="Unassembled WGS sequence"/>
</dbReference>
<comment type="caution">
    <text evidence="1">The sequence shown here is derived from an EMBL/GenBank/DDBJ whole genome shotgun (WGS) entry which is preliminary data.</text>
</comment>